<dbReference type="InterPro" id="IPR036873">
    <property type="entry name" value="Rhodanese-like_dom_sf"/>
</dbReference>
<dbReference type="Gene3D" id="3.40.250.10">
    <property type="entry name" value="Rhodanese-like domain"/>
    <property type="match status" value="1"/>
</dbReference>
<keyword evidence="2" id="KW-1185">Reference proteome</keyword>
<sequence>MLPSVSARNRFNKLQHTCRLVVYDADSSGTQSGHLPEGNNILALLRKFANDSDSAYKCQLLWLKSGLQGMWKERRDLVDTRPVDPDADDDETSTSVCPNNLPMSAFGSSSTLFSYSFGFFCLSNSLPFTSHTSGSTFAFNVSAIMGSRMLFNLHKSVDEGILSSQRLIDIDHYLTMSWSESCDLEPETVSSLRGRARNGRASRSVVLDSSITDLDVTVV</sequence>
<dbReference type="OrthoDB" id="6058203at2759"/>
<evidence type="ECO:0000313" key="2">
    <source>
        <dbReference type="Proteomes" id="UP000559256"/>
    </source>
</evidence>
<protein>
    <submittedName>
        <fullName evidence="1">Uncharacterized protein</fullName>
    </submittedName>
</protein>
<evidence type="ECO:0000313" key="1">
    <source>
        <dbReference type="EMBL" id="KAF5339931.1"/>
    </source>
</evidence>
<comment type="caution">
    <text evidence="1">The sequence shown here is derived from an EMBL/GenBank/DDBJ whole genome shotgun (WGS) entry which is preliminary data.</text>
</comment>
<organism evidence="1 2">
    <name type="scientific">Tetrapyrgos nigripes</name>
    <dbReference type="NCBI Taxonomy" id="182062"/>
    <lineage>
        <taxon>Eukaryota</taxon>
        <taxon>Fungi</taxon>
        <taxon>Dikarya</taxon>
        <taxon>Basidiomycota</taxon>
        <taxon>Agaricomycotina</taxon>
        <taxon>Agaricomycetes</taxon>
        <taxon>Agaricomycetidae</taxon>
        <taxon>Agaricales</taxon>
        <taxon>Marasmiineae</taxon>
        <taxon>Marasmiaceae</taxon>
        <taxon>Tetrapyrgos</taxon>
    </lineage>
</organism>
<accession>A0A8H5CF40</accession>
<dbReference type="Proteomes" id="UP000559256">
    <property type="component" value="Unassembled WGS sequence"/>
</dbReference>
<dbReference type="AlphaFoldDB" id="A0A8H5CF40"/>
<name>A0A8H5CF40_9AGAR</name>
<reference evidence="1 2" key="1">
    <citation type="journal article" date="2020" name="ISME J.">
        <title>Uncovering the hidden diversity of litter-decomposition mechanisms in mushroom-forming fungi.</title>
        <authorList>
            <person name="Floudas D."/>
            <person name="Bentzer J."/>
            <person name="Ahren D."/>
            <person name="Johansson T."/>
            <person name="Persson P."/>
            <person name="Tunlid A."/>
        </authorList>
    </citation>
    <scope>NUCLEOTIDE SEQUENCE [LARGE SCALE GENOMIC DNA]</scope>
    <source>
        <strain evidence="1 2">CBS 291.85</strain>
    </source>
</reference>
<proteinExistence type="predicted"/>
<dbReference type="EMBL" id="JAACJM010000181">
    <property type="protein sequence ID" value="KAF5339931.1"/>
    <property type="molecule type" value="Genomic_DNA"/>
</dbReference>
<gene>
    <name evidence="1" type="ORF">D9758_015007</name>
</gene>